<name>A0AA38X157_9EURO</name>
<evidence type="ECO:0000313" key="3">
    <source>
        <dbReference type="Proteomes" id="UP001172673"/>
    </source>
</evidence>
<evidence type="ECO:0000256" key="1">
    <source>
        <dbReference type="ARBA" id="ARBA00023604"/>
    </source>
</evidence>
<accession>A0AA38X157</accession>
<dbReference type="InterPro" id="IPR044053">
    <property type="entry name" value="AsaB-like"/>
</dbReference>
<dbReference type="PANTHER" id="PTHR34598">
    <property type="entry name" value="BLL6449 PROTEIN"/>
    <property type="match status" value="1"/>
</dbReference>
<evidence type="ECO:0000313" key="2">
    <source>
        <dbReference type="EMBL" id="KAJ9604890.1"/>
    </source>
</evidence>
<gene>
    <name evidence="2" type="ORF">H2200_010279</name>
</gene>
<dbReference type="PANTHER" id="PTHR34598:SF3">
    <property type="entry name" value="OXIDOREDUCTASE AN1597"/>
    <property type="match status" value="1"/>
</dbReference>
<evidence type="ECO:0008006" key="4">
    <source>
        <dbReference type="Google" id="ProtNLM"/>
    </source>
</evidence>
<protein>
    <recommendedName>
        <fullName evidence="4">Methyltransferase</fullName>
    </recommendedName>
</protein>
<sequence length="279" mass="32564">MDELATFTYIVWQDRYLEEKPFQVFSPTADDAAASTNLVFEDGPLQHINDARGHEKEYSLNQNGFAFCKHDVKDGIFNTAVQVEKQYLPEMERLLRQHVQDVTEVYFFDWRIRRNKDITKSVIDANDKMQHLLPARHVHIDQTPSAAVGRTLLHLPEKADRLLRGRVRIINLWRPLVHEVQDRPLALCDMRSVSADDVVEADHVRKQYNGSNYYLKFSSKYRWHYLSRQTRDEVTMIQMFDSEMEGVSGCPHSSFDLTHPPEKAIKRESIEVRALVFSS</sequence>
<reference evidence="2" key="1">
    <citation type="submission" date="2022-10" db="EMBL/GenBank/DDBJ databases">
        <title>Culturing micro-colonial fungi from biological soil crusts in the Mojave desert and describing Neophaeococcomyces mojavensis, and introducing the new genera and species Taxawa tesnikishii.</title>
        <authorList>
            <person name="Kurbessoian T."/>
            <person name="Stajich J.E."/>
        </authorList>
    </citation>
    <scope>NUCLEOTIDE SEQUENCE</scope>
    <source>
        <strain evidence="2">TK_41</strain>
    </source>
</reference>
<organism evidence="2 3">
    <name type="scientific">Cladophialophora chaetospira</name>
    <dbReference type="NCBI Taxonomy" id="386627"/>
    <lineage>
        <taxon>Eukaryota</taxon>
        <taxon>Fungi</taxon>
        <taxon>Dikarya</taxon>
        <taxon>Ascomycota</taxon>
        <taxon>Pezizomycotina</taxon>
        <taxon>Eurotiomycetes</taxon>
        <taxon>Chaetothyriomycetidae</taxon>
        <taxon>Chaetothyriales</taxon>
        <taxon>Herpotrichiellaceae</taxon>
        <taxon>Cladophialophora</taxon>
    </lineage>
</organism>
<keyword evidence="3" id="KW-1185">Reference proteome</keyword>
<dbReference type="AlphaFoldDB" id="A0AA38X157"/>
<comment type="caution">
    <text evidence="2">The sequence shown here is derived from an EMBL/GenBank/DDBJ whole genome shotgun (WGS) entry which is preliminary data.</text>
</comment>
<dbReference type="EMBL" id="JAPDRK010000017">
    <property type="protein sequence ID" value="KAJ9604890.1"/>
    <property type="molecule type" value="Genomic_DNA"/>
</dbReference>
<dbReference type="Proteomes" id="UP001172673">
    <property type="component" value="Unassembled WGS sequence"/>
</dbReference>
<dbReference type="GO" id="GO:0016491">
    <property type="term" value="F:oxidoreductase activity"/>
    <property type="evidence" value="ECO:0007669"/>
    <property type="project" value="InterPro"/>
</dbReference>
<comment type="similarity">
    <text evidence="1">Belongs to the asaB hydroxylase/desaturase family.</text>
</comment>
<proteinExistence type="inferred from homology"/>
<dbReference type="NCBIfam" id="NF041278">
    <property type="entry name" value="CmcJ_NvfI_EfuI"/>
    <property type="match status" value="1"/>
</dbReference>